<name>A0A7S8C1A7_9HYPH</name>
<dbReference type="InterPro" id="IPR029063">
    <property type="entry name" value="SAM-dependent_MTases_sf"/>
</dbReference>
<dbReference type="KEGG" id="kmn:HW532_01720"/>
<evidence type="ECO:0000256" key="3">
    <source>
        <dbReference type="ARBA" id="ARBA00022691"/>
    </source>
</evidence>
<dbReference type="RefSeq" id="WP_213162773.1">
    <property type="nucleotide sequence ID" value="NZ_CP058214.1"/>
</dbReference>
<reference evidence="5 6" key="1">
    <citation type="submission" date="2020-06" db="EMBL/GenBank/DDBJ databases">
        <title>Genome sequence of 2 isolates from Red Sea Mangroves.</title>
        <authorList>
            <person name="Sefrji F."/>
            <person name="Michoud G."/>
            <person name="Merlino G."/>
            <person name="Daffonchio D."/>
        </authorList>
    </citation>
    <scope>NUCLEOTIDE SEQUENCE [LARGE SCALE GENOMIC DNA]</scope>
    <source>
        <strain evidence="5 6">R1DC25</strain>
    </source>
</reference>
<evidence type="ECO:0000256" key="1">
    <source>
        <dbReference type="ARBA" id="ARBA00022603"/>
    </source>
</evidence>
<dbReference type="AlphaFoldDB" id="A0A7S8C1A7"/>
<keyword evidence="1 5" id="KW-0489">Methyltransferase</keyword>
<dbReference type="Proteomes" id="UP000593594">
    <property type="component" value="Chromosome"/>
</dbReference>
<evidence type="ECO:0000313" key="5">
    <source>
        <dbReference type="EMBL" id="QPC41553.1"/>
    </source>
</evidence>
<sequence length="146" mass="15450">MTHTLSSRLQAIVEALPLRPGLRVLEIGCGPGAMARVMAAGIGDGHVLAIDRSARAIAQAETGSRAELESGRLSFRQVDVEAFELRDGDAPFDIAIAVRVGALDGRHPKSGEAARRRIAAALTPGGRLFIDGGNPLREIDLSAYRQ</sequence>
<keyword evidence="2 5" id="KW-0808">Transferase</keyword>
<dbReference type="PANTHER" id="PTHR43464:SF19">
    <property type="entry name" value="UBIQUINONE BIOSYNTHESIS O-METHYLTRANSFERASE, MITOCHONDRIAL"/>
    <property type="match status" value="1"/>
</dbReference>
<dbReference type="PANTHER" id="PTHR43464">
    <property type="entry name" value="METHYLTRANSFERASE"/>
    <property type="match status" value="1"/>
</dbReference>
<dbReference type="CDD" id="cd02440">
    <property type="entry name" value="AdoMet_MTases"/>
    <property type="match status" value="1"/>
</dbReference>
<keyword evidence="3" id="KW-0949">S-adenosyl-L-methionine</keyword>
<dbReference type="GO" id="GO:0032259">
    <property type="term" value="P:methylation"/>
    <property type="evidence" value="ECO:0007669"/>
    <property type="project" value="UniProtKB-KW"/>
</dbReference>
<gene>
    <name evidence="5" type="ORF">HW532_01720</name>
</gene>
<accession>A0A7S8C1A7</accession>
<evidence type="ECO:0000313" key="6">
    <source>
        <dbReference type="Proteomes" id="UP000593594"/>
    </source>
</evidence>
<dbReference type="GO" id="GO:0008168">
    <property type="term" value="F:methyltransferase activity"/>
    <property type="evidence" value="ECO:0007669"/>
    <property type="project" value="UniProtKB-KW"/>
</dbReference>
<proteinExistence type="predicted"/>
<keyword evidence="6" id="KW-1185">Reference proteome</keyword>
<dbReference type="Gene3D" id="3.40.50.150">
    <property type="entry name" value="Vaccinia Virus protein VP39"/>
    <property type="match status" value="1"/>
</dbReference>
<evidence type="ECO:0000256" key="2">
    <source>
        <dbReference type="ARBA" id="ARBA00022679"/>
    </source>
</evidence>
<dbReference type="SUPFAM" id="SSF53335">
    <property type="entry name" value="S-adenosyl-L-methionine-dependent methyltransferases"/>
    <property type="match status" value="1"/>
</dbReference>
<protein>
    <submittedName>
        <fullName evidence="5">Methyltransferase domain-containing protein</fullName>
    </submittedName>
</protein>
<evidence type="ECO:0000259" key="4">
    <source>
        <dbReference type="Pfam" id="PF13649"/>
    </source>
</evidence>
<feature type="domain" description="Methyltransferase" evidence="4">
    <location>
        <begin position="24"/>
        <end position="126"/>
    </location>
</feature>
<dbReference type="Pfam" id="PF13649">
    <property type="entry name" value="Methyltransf_25"/>
    <property type="match status" value="1"/>
</dbReference>
<dbReference type="InterPro" id="IPR041698">
    <property type="entry name" value="Methyltransf_25"/>
</dbReference>
<dbReference type="EMBL" id="CP058214">
    <property type="protein sequence ID" value="QPC41553.1"/>
    <property type="molecule type" value="Genomic_DNA"/>
</dbReference>
<organism evidence="5 6">
    <name type="scientific">Kaustia mangrovi</name>
    <dbReference type="NCBI Taxonomy" id="2593653"/>
    <lineage>
        <taxon>Bacteria</taxon>
        <taxon>Pseudomonadati</taxon>
        <taxon>Pseudomonadota</taxon>
        <taxon>Alphaproteobacteria</taxon>
        <taxon>Hyphomicrobiales</taxon>
        <taxon>Parvibaculaceae</taxon>
        <taxon>Kaustia</taxon>
    </lineage>
</organism>